<name>A0A143PTR1_LUTPR</name>
<reference evidence="12 13" key="1">
    <citation type="journal article" date="2016" name="Genome Announc.">
        <title>First Complete Genome Sequence of a Subdivision 6 Acidobacterium Strain.</title>
        <authorList>
            <person name="Huang S."/>
            <person name="Vieira S."/>
            <person name="Bunk B."/>
            <person name="Riedel T."/>
            <person name="Sproer C."/>
            <person name="Overmann J."/>
        </authorList>
    </citation>
    <scope>NUCLEOTIDE SEQUENCE [LARGE SCALE GENOMIC DNA]</scope>
    <source>
        <strain evidence="13">DSM 100886 HEG_-6_39</strain>
    </source>
</reference>
<evidence type="ECO:0000256" key="4">
    <source>
        <dbReference type="ARBA" id="ARBA00015132"/>
    </source>
</evidence>
<dbReference type="InterPro" id="IPR017476">
    <property type="entry name" value="UDP-Glc/GDP-Man"/>
</dbReference>
<dbReference type="Pfam" id="PF03721">
    <property type="entry name" value="UDPG_MGDP_dh_N"/>
    <property type="match status" value="1"/>
</dbReference>
<feature type="domain" description="UDP-glucose/GDP-mannose dehydrogenase C-terminal" evidence="11">
    <location>
        <begin position="327"/>
        <end position="422"/>
    </location>
</feature>
<keyword evidence="5 8" id="KW-0560">Oxidoreductase</keyword>
<evidence type="ECO:0000256" key="9">
    <source>
        <dbReference type="PIRSR" id="PIRSR500134-2"/>
    </source>
</evidence>
<dbReference type="PANTHER" id="PTHR43750">
    <property type="entry name" value="UDP-GLUCOSE 6-DEHYDROGENASE TUAD"/>
    <property type="match status" value="1"/>
</dbReference>
<dbReference type="SUPFAM" id="SSF52413">
    <property type="entry name" value="UDP-glucose/GDP-mannose dehydrogenase C-terminal domain"/>
    <property type="match status" value="1"/>
</dbReference>
<gene>
    <name evidence="12" type="primary">tuaD_2</name>
    <name evidence="12" type="ORF">LuPra_04984</name>
</gene>
<dbReference type="InterPro" id="IPR001732">
    <property type="entry name" value="UDP-Glc/GDP-Man_DH_N"/>
</dbReference>
<evidence type="ECO:0000256" key="8">
    <source>
        <dbReference type="PIRNR" id="PIRNR000124"/>
    </source>
</evidence>
<evidence type="ECO:0000256" key="5">
    <source>
        <dbReference type="ARBA" id="ARBA00023002"/>
    </source>
</evidence>
<dbReference type="GO" id="GO:0003979">
    <property type="term" value="F:UDP-glucose 6-dehydrogenase activity"/>
    <property type="evidence" value="ECO:0007669"/>
    <property type="project" value="UniProtKB-EC"/>
</dbReference>
<keyword evidence="13" id="KW-1185">Reference proteome</keyword>
<dbReference type="PANTHER" id="PTHR43750:SF3">
    <property type="entry name" value="UDP-GLUCOSE 6-DEHYDROGENASE TUAD"/>
    <property type="match status" value="1"/>
</dbReference>
<dbReference type="EC" id="1.1.1.22" evidence="3 8"/>
<feature type="binding site" evidence="10">
    <location>
        <position position="341"/>
    </location>
    <ligand>
        <name>NAD(+)</name>
        <dbReference type="ChEBI" id="CHEBI:57540"/>
    </ligand>
</feature>
<dbReference type="GO" id="GO:0000271">
    <property type="term" value="P:polysaccharide biosynthetic process"/>
    <property type="evidence" value="ECO:0007669"/>
    <property type="project" value="InterPro"/>
</dbReference>
<feature type="binding site" evidence="10">
    <location>
        <position position="45"/>
    </location>
    <ligand>
        <name>NAD(+)</name>
        <dbReference type="ChEBI" id="CHEBI:57540"/>
    </ligand>
</feature>
<feature type="binding site" evidence="9">
    <location>
        <position position="217"/>
    </location>
    <ligand>
        <name>substrate</name>
    </ligand>
</feature>
<dbReference type="InterPro" id="IPR036291">
    <property type="entry name" value="NAD(P)-bd_dom_sf"/>
</dbReference>
<dbReference type="PROSITE" id="PS51257">
    <property type="entry name" value="PROKAR_LIPOPROTEIN"/>
    <property type="match status" value="1"/>
</dbReference>
<evidence type="ECO:0000256" key="2">
    <source>
        <dbReference type="ARBA" id="ARBA00006601"/>
    </source>
</evidence>
<comment type="catalytic activity">
    <reaction evidence="7 8">
        <text>UDP-alpha-D-glucose + 2 NAD(+) + H2O = UDP-alpha-D-glucuronate + 2 NADH + 3 H(+)</text>
        <dbReference type="Rhea" id="RHEA:23596"/>
        <dbReference type="ChEBI" id="CHEBI:15377"/>
        <dbReference type="ChEBI" id="CHEBI:15378"/>
        <dbReference type="ChEBI" id="CHEBI:57540"/>
        <dbReference type="ChEBI" id="CHEBI:57945"/>
        <dbReference type="ChEBI" id="CHEBI:58052"/>
        <dbReference type="ChEBI" id="CHEBI:58885"/>
        <dbReference type="EC" id="1.1.1.22"/>
    </reaction>
</comment>
<evidence type="ECO:0000313" key="12">
    <source>
        <dbReference type="EMBL" id="AMY11726.1"/>
    </source>
</evidence>
<accession>A0A143PTR1</accession>
<comment type="similarity">
    <text evidence="2 8">Belongs to the UDP-glucose/GDP-mannose dehydrogenase family.</text>
</comment>
<dbReference type="NCBIfam" id="TIGR03026">
    <property type="entry name" value="NDP-sugDHase"/>
    <property type="match status" value="1"/>
</dbReference>
<reference evidence="13" key="2">
    <citation type="submission" date="2016-04" db="EMBL/GenBank/DDBJ databases">
        <title>First Complete Genome Sequence of a Subdivision 6 Acidobacterium.</title>
        <authorList>
            <person name="Huang S."/>
            <person name="Vieira S."/>
            <person name="Bunk B."/>
            <person name="Riedel T."/>
            <person name="Sproeer C."/>
            <person name="Overmann J."/>
        </authorList>
    </citation>
    <scope>NUCLEOTIDE SEQUENCE [LARGE SCALE GENOMIC DNA]</scope>
    <source>
        <strain evidence="13">DSM 100886 HEG_-6_39</strain>
    </source>
</reference>
<dbReference type="SUPFAM" id="SSF48179">
    <property type="entry name" value="6-phosphogluconate dehydrogenase C-terminal domain-like"/>
    <property type="match status" value="1"/>
</dbReference>
<evidence type="ECO:0000256" key="1">
    <source>
        <dbReference type="ARBA" id="ARBA00004701"/>
    </source>
</evidence>
<comment type="pathway">
    <text evidence="1">Nucleotide-sugar biosynthesis; UDP-alpha-D-glucuronate biosynthesis; UDP-alpha-D-glucuronate from UDP-alpha-D-glucose: step 1/1.</text>
</comment>
<dbReference type="Proteomes" id="UP000076079">
    <property type="component" value="Chromosome"/>
</dbReference>
<feature type="binding site" evidence="9">
    <location>
        <begin position="263"/>
        <end position="267"/>
    </location>
    <ligand>
        <name>substrate</name>
    </ligand>
</feature>
<evidence type="ECO:0000256" key="6">
    <source>
        <dbReference type="ARBA" id="ARBA00023027"/>
    </source>
</evidence>
<dbReference type="Pfam" id="PF03720">
    <property type="entry name" value="UDPG_MGDP_dh_C"/>
    <property type="match status" value="1"/>
</dbReference>
<dbReference type="PIRSF" id="PIRSF000124">
    <property type="entry name" value="UDPglc_GDPman_dh"/>
    <property type="match status" value="1"/>
</dbReference>
<evidence type="ECO:0000256" key="10">
    <source>
        <dbReference type="PIRSR" id="PIRSR500134-3"/>
    </source>
</evidence>
<keyword evidence="6 8" id="KW-0520">NAD</keyword>
<dbReference type="UniPathway" id="UPA00038">
    <property type="reaction ID" value="UER00491"/>
</dbReference>
<sequence length="445" mass="46670">MRPEGATPAVSESFVPRVAVVGLWHLGSVTSACLASLGIATLGFDPQASVTEGLSRGEPPLHEPGLADLVKAGLAAGRLRFSSDPAALASAPFVWVAWDTPVDDQDRADVGAVLQGVEALFPVLHPEALVIVSSQVPVGSVARLEKAYRRTLPEGGATFASSPENLRLGKAIEVFTRPDRVVFGVRTSGDADRIRELLAPLAAPLEFMRVESAELSKHAINAFLATSVVFINELARLAERSGGDAREVERALKTDVRIGSRAYVKPGGAYAGGTLARDIGYLIAQGQAVGVETPLFDGVRASNDAHRGWALAALRLLLPSLRGARISILGLTYKPGTDTLRRSSAVELCEGLVAEDAQVTAFDPLVRAGADGLPAGVRLVGDASAALLDADAVVVATEWPEFRQITADTFAATRTSTPVLDASGFLATALQGDRRLQYVTVGTAE</sequence>
<evidence type="ECO:0000256" key="3">
    <source>
        <dbReference type="ARBA" id="ARBA00012954"/>
    </source>
</evidence>
<proteinExistence type="inferred from homology"/>
<dbReference type="PIRSF" id="PIRSF500134">
    <property type="entry name" value="UDPglc_DH_bac"/>
    <property type="match status" value="1"/>
</dbReference>
<dbReference type="GO" id="GO:0051287">
    <property type="term" value="F:NAD binding"/>
    <property type="evidence" value="ECO:0007669"/>
    <property type="project" value="InterPro"/>
</dbReference>
<dbReference type="InterPro" id="IPR014026">
    <property type="entry name" value="UDP-Glc/GDP-Man_DH_dimer"/>
</dbReference>
<evidence type="ECO:0000259" key="11">
    <source>
        <dbReference type="SMART" id="SM00984"/>
    </source>
</evidence>
<dbReference type="SUPFAM" id="SSF51735">
    <property type="entry name" value="NAD(P)-binding Rossmann-fold domains"/>
    <property type="match status" value="1"/>
</dbReference>
<dbReference type="Gene3D" id="1.20.5.100">
    <property type="entry name" value="Cytochrome c1, transmembrane anchor, C-terminal"/>
    <property type="match status" value="1"/>
</dbReference>
<feature type="binding site" evidence="9">
    <location>
        <position position="334"/>
    </location>
    <ligand>
        <name>substrate</name>
    </ligand>
</feature>
<dbReference type="Gene3D" id="3.40.50.720">
    <property type="entry name" value="NAD(P)-binding Rossmann-like Domain"/>
    <property type="match status" value="2"/>
</dbReference>
<organism evidence="12 13">
    <name type="scientific">Luteitalea pratensis</name>
    <dbReference type="NCBI Taxonomy" id="1855912"/>
    <lineage>
        <taxon>Bacteria</taxon>
        <taxon>Pseudomonadati</taxon>
        <taxon>Acidobacteriota</taxon>
        <taxon>Vicinamibacteria</taxon>
        <taxon>Vicinamibacterales</taxon>
        <taxon>Vicinamibacteraceae</taxon>
        <taxon>Luteitalea</taxon>
    </lineage>
</organism>
<dbReference type="GO" id="GO:0006065">
    <property type="term" value="P:UDP-glucuronate biosynthetic process"/>
    <property type="evidence" value="ECO:0007669"/>
    <property type="project" value="UniProtKB-UniPathway"/>
</dbReference>
<dbReference type="InterPro" id="IPR014027">
    <property type="entry name" value="UDP-Glc/GDP-Man_DH_C"/>
</dbReference>
<dbReference type="STRING" id="1855912.LuPra_04984"/>
<evidence type="ECO:0000313" key="13">
    <source>
        <dbReference type="Proteomes" id="UP000076079"/>
    </source>
</evidence>
<dbReference type="AlphaFoldDB" id="A0A143PTR1"/>
<protein>
    <recommendedName>
        <fullName evidence="4 8">UDP-glucose 6-dehydrogenase</fullName>
        <ecNumber evidence="3 8">1.1.1.22</ecNumber>
    </recommendedName>
</protein>
<dbReference type="EMBL" id="CP015136">
    <property type="protein sequence ID" value="AMY11726.1"/>
    <property type="molecule type" value="Genomic_DNA"/>
</dbReference>
<dbReference type="SMART" id="SM00984">
    <property type="entry name" value="UDPG_MGDP_dh_C"/>
    <property type="match status" value="1"/>
</dbReference>
<dbReference type="InterPro" id="IPR008927">
    <property type="entry name" value="6-PGluconate_DH-like_C_sf"/>
</dbReference>
<dbReference type="KEGG" id="abac:LuPra_04984"/>
<evidence type="ECO:0000256" key="7">
    <source>
        <dbReference type="ARBA" id="ARBA00047473"/>
    </source>
</evidence>
<feature type="binding site" evidence="10">
    <location>
        <position position="100"/>
    </location>
    <ligand>
        <name>NAD(+)</name>
        <dbReference type="ChEBI" id="CHEBI:57540"/>
    </ligand>
</feature>
<dbReference type="InterPro" id="IPR028357">
    <property type="entry name" value="UDPglc_DH_bac"/>
</dbReference>
<dbReference type="Pfam" id="PF00984">
    <property type="entry name" value="UDPG_MGDP_dh"/>
    <property type="match status" value="1"/>
</dbReference>
<dbReference type="InterPro" id="IPR036220">
    <property type="entry name" value="UDP-Glc/GDP-Man_DH_C_sf"/>
</dbReference>